<comment type="subcellular location">
    <subcellularLocation>
        <location evidence="1">Nucleus</location>
    </subcellularLocation>
</comment>
<evidence type="ECO:0000256" key="4">
    <source>
        <dbReference type="ARBA" id="ARBA00022801"/>
    </source>
</evidence>
<evidence type="ECO:0000313" key="8">
    <source>
        <dbReference type="EMBL" id="PSN65307.1"/>
    </source>
</evidence>
<dbReference type="GO" id="GO:0008270">
    <property type="term" value="F:zinc ion binding"/>
    <property type="evidence" value="ECO:0007669"/>
    <property type="project" value="TreeGrafter"/>
</dbReference>
<name>A0A2T2NIQ2_CORCC</name>
<dbReference type="Pfam" id="PF08925">
    <property type="entry name" value="DUF1907"/>
    <property type="match status" value="1"/>
</dbReference>
<feature type="domain" description="DUF1907" evidence="7">
    <location>
        <begin position="19"/>
        <end position="311"/>
    </location>
</feature>
<dbReference type="PANTHER" id="PTHR13204">
    <property type="entry name" value="PTD012 PROTEIN"/>
    <property type="match status" value="1"/>
</dbReference>
<keyword evidence="3" id="KW-0479">Metal-binding</keyword>
<dbReference type="InterPro" id="IPR015021">
    <property type="entry name" value="C11orf54_DUF1907"/>
</dbReference>
<keyword evidence="4" id="KW-0378">Hydrolase</keyword>
<organism evidence="8 9">
    <name type="scientific">Corynespora cassiicola Philippines</name>
    <dbReference type="NCBI Taxonomy" id="1448308"/>
    <lineage>
        <taxon>Eukaryota</taxon>
        <taxon>Fungi</taxon>
        <taxon>Dikarya</taxon>
        <taxon>Ascomycota</taxon>
        <taxon>Pezizomycotina</taxon>
        <taxon>Dothideomycetes</taxon>
        <taxon>Pleosporomycetidae</taxon>
        <taxon>Pleosporales</taxon>
        <taxon>Corynesporascaceae</taxon>
        <taxon>Corynespora</taxon>
    </lineage>
</organism>
<dbReference type="EMBL" id="KZ678137">
    <property type="protein sequence ID" value="PSN65307.1"/>
    <property type="molecule type" value="Genomic_DNA"/>
</dbReference>
<evidence type="ECO:0000256" key="2">
    <source>
        <dbReference type="ARBA" id="ARBA00011245"/>
    </source>
</evidence>
<dbReference type="OrthoDB" id="5119241at2759"/>
<dbReference type="PANTHER" id="PTHR13204:SF1">
    <property type="entry name" value="ESTER HYDROLASE C11ORF54"/>
    <property type="match status" value="1"/>
</dbReference>
<dbReference type="CDD" id="cd17298">
    <property type="entry name" value="DUF1907"/>
    <property type="match status" value="1"/>
</dbReference>
<keyword evidence="5" id="KW-0862">Zinc</keyword>
<keyword evidence="9" id="KW-1185">Reference proteome</keyword>
<keyword evidence="6" id="KW-0539">Nucleus</keyword>
<evidence type="ECO:0000259" key="7">
    <source>
        <dbReference type="SMART" id="SM01168"/>
    </source>
</evidence>
<gene>
    <name evidence="8" type="ORF">BS50DRAFT_575347</name>
</gene>
<dbReference type="GO" id="GO:0005634">
    <property type="term" value="C:nucleus"/>
    <property type="evidence" value="ECO:0007669"/>
    <property type="project" value="UniProtKB-SubCell"/>
</dbReference>
<protein>
    <submittedName>
        <fullName evidence="8">DUF1907-domain-containing protein</fullName>
    </submittedName>
</protein>
<reference evidence="8 9" key="1">
    <citation type="journal article" date="2018" name="Front. Microbiol.">
        <title>Genome-Wide Analysis of Corynespora cassiicola Leaf Fall Disease Putative Effectors.</title>
        <authorList>
            <person name="Lopez D."/>
            <person name="Ribeiro S."/>
            <person name="Label P."/>
            <person name="Fumanal B."/>
            <person name="Venisse J.S."/>
            <person name="Kohler A."/>
            <person name="de Oliveira R.R."/>
            <person name="Labutti K."/>
            <person name="Lipzen A."/>
            <person name="Lail K."/>
            <person name="Bauer D."/>
            <person name="Ohm R.A."/>
            <person name="Barry K.W."/>
            <person name="Spatafora J."/>
            <person name="Grigoriev I.V."/>
            <person name="Martin F.M."/>
            <person name="Pujade-Renaud V."/>
        </authorList>
    </citation>
    <scope>NUCLEOTIDE SEQUENCE [LARGE SCALE GENOMIC DNA]</scope>
    <source>
        <strain evidence="8 9">Philippines</strain>
    </source>
</reference>
<accession>A0A2T2NIQ2</accession>
<evidence type="ECO:0000256" key="6">
    <source>
        <dbReference type="ARBA" id="ARBA00023242"/>
    </source>
</evidence>
<comment type="subunit">
    <text evidence="2">Monomer.</text>
</comment>
<evidence type="ECO:0000313" key="9">
    <source>
        <dbReference type="Proteomes" id="UP000240883"/>
    </source>
</evidence>
<evidence type="ECO:0000256" key="5">
    <source>
        <dbReference type="ARBA" id="ARBA00022833"/>
    </source>
</evidence>
<dbReference type="SUPFAM" id="SSF117856">
    <property type="entry name" value="AF0104/ALDC/Ptd012-like"/>
    <property type="match status" value="1"/>
</dbReference>
<proteinExistence type="predicted"/>
<dbReference type="Proteomes" id="UP000240883">
    <property type="component" value="Unassembled WGS sequence"/>
</dbReference>
<dbReference type="SMART" id="SM01168">
    <property type="entry name" value="DUF1907"/>
    <property type="match status" value="1"/>
</dbReference>
<dbReference type="GO" id="GO:0016788">
    <property type="term" value="F:hydrolase activity, acting on ester bonds"/>
    <property type="evidence" value="ECO:0007669"/>
    <property type="project" value="TreeGrafter"/>
</dbReference>
<dbReference type="AlphaFoldDB" id="A0A2T2NIQ2"/>
<sequence>MRTEIYPLAPPSLEELAEVLKAPLAANYERSNVAIVQCPNLQEAPFYLASQGLSGNEKIADVGGQPNLFPRPLLGTKWNMKDIATAMGMDSSRGSLIGAGAGPYHQIGQNCELVPNFSWQDSLEKANNQTRFVEISPQSKAARVRKSPSLDCALMVNLYGSSGETGPVLKITAGRRKGHEKSFTGCIQKALHAQYGNSQTISLGGAFLVKSGKARYHVMPDFPSDKEMPFKNREEVDQWLTYHDFEGPMLCLSVMHSADPENRLGLRIEHTHSYSPLGEDAGGHYHYDIEESEEPIEYEGYFNTAKVLYRIERPM</sequence>
<evidence type="ECO:0000256" key="1">
    <source>
        <dbReference type="ARBA" id="ARBA00004123"/>
    </source>
</evidence>
<evidence type="ECO:0000256" key="3">
    <source>
        <dbReference type="ARBA" id="ARBA00022723"/>
    </source>
</evidence>